<dbReference type="CDD" id="cd08563">
    <property type="entry name" value="GDPD_TtGDE_like"/>
    <property type="match status" value="1"/>
</dbReference>
<dbReference type="InterPro" id="IPR017946">
    <property type="entry name" value="PLC-like_Pdiesterase_TIM-brl"/>
</dbReference>
<dbReference type="GO" id="GO:0008081">
    <property type="term" value="F:phosphoric diester hydrolase activity"/>
    <property type="evidence" value="ECO:0007669"/>
    <property type="project" value="InterPro"/>
</dbReference>
<dbReference type="SUPFAM" id="SSF51695">
    <property type="entry name" value="PLC-like phosphodiesterases"/>
    <property type="match status" value="1"/>
</dbReference>
<dbReference type="Gene3D" id="3.20.20.190">
    <property type="entry name" value="Phosphatidylinositol (PI) phosphodiesterase"/>
    <property type="match status" value="1"/>
</dbReference>
<dbReference type="PANTHER" id="PTHR46211">
    <property type="entry name" value="GLYCEROPHOSPHORYL DIESTER PHOSPHODIESTERASE"/>
    <property type="match status" value="1"/>
</dbReference>
<dbReference type="RefSeq" id="WP_142504561.1">
    <property type="nucleotide sequence ID" value="NZ_FXTI01000002.1"/>
</dbReference>
<dbReference type="Proteomes" id="UP000315636">
    <property type="component" value="Unassembled WGS sequence"/>
</dbReference>
<evidence type="ECO:0000259" key="1">
    <source>
        <dbReference type="PROSITE" id="PS51704"/>
    </source>
</evidence>
<proteinExistence type="predicted"/>
<evidence type="ECO:0000313" key="3">
    <source>
        <dbReference type="Proteomes" id="UP000315636"/>
    </source>
</evidence>
<accession>A0A521BPB7</accession>
<dbReference type="PANTHER" id="PTHR46211:SF1">
    <property type="entry name" value="GLYCEROPHOSPHODIESTER PHOSPHODIESTERASE, CYTOPLASMIC"/>
    <property type="match status" value="1"/>
</dbReference>
<sequence length="242" mass="27968">MKRVQVFAHRGYSAVAPENTMAAFQRAAEAGADGLELDVHLTKDREVVVIHDYTLKRTTDGKGWVKDFTWKELRRLDAGSWFGEEFQGEPIPHLKEVLELAADKNLLLNIELKSNKYPEPGLEERVLEWTEQFGRTDKVMISSFNHHSLRRVKEMHPEMDVAILFMANLYEPWTYARHAGADSIHPYWPTVSEEMVNACHNMGIPLRPFTVNREKEMRRLSNLGVDAIITDQVELLRDIQQK</sequence>
<dbReference type="OrthoDB" id="384721at2"/>
<feature type="domain" description="GP-PDE" evidence="1">
    <location>
        <begin position="4"/>
        <end position="240"/>
    </location>
</feature>
<reference evidence="2 3" key="1">
    <citation type="submission" date="2017-05" db="EMBL/GenBank/DDBJ databases">
        <authorList>
            <person name="Varghese N."/>
            <person name="Submissions S."/>
        </authorList>
    </citation>
    <scope>NUCLEOTIDE SEQUENCE [LARGE SCALE GENOMIC DNA]</scope>
    <source>
        <strain evidence="2 3">DSM 45474</strain>
    </source>
</reference>
<evidence type="ECO:0000313" key="2">
    <source>
        <dbReference type="EMBL" id="SMO48976.1"/>
    </source>
</evidence>
<dbReference type="PROSITE" id="PS51704">
    <property type="entry name" value="GP_PDE"/>
    <property type="match status" value="1"/>
</dbReference>
<keyword evidence="3" id="KW-1185">Reference proteome</keyword>
<name>A0A521BPB7_9BACL</name>
<organism evidence="2 3">
    <name type="scientific">Melghirimyces algeriensis</name>
    <dbReference type="NCBI Taxonomy" id="910412"/>
    <lineage>
        <taxon>Bacteria</taxon>
        <taxon>Bacillati</taxon>
        <taxon>Bacillota</taxon>
        <taxon>Bacilli</taxon>
        <taxon>Bacillales</taxon>
        <taxon>Thermoactinomycetaceae</taxon>
        <taxon>Melghirimyces</taxon>
    </lineage>
</organism>
<protein>
    <submittedName>
        <fullName evidence="2">Glycerophosphoryl diester phosphodiesterase</fullName>
    </submittedName>
</protein>
<dbReference type="GO" id="GO:0006629">
    <property type="term" value="P:lipid metabolic process"/>
    <property type="evidence" value="ECO:0007669"/>
    <property type="project" value="InterPro"/>
</dbReference>
<dbReference type="InterPro" id="IPR030395">
    <property type="entry name" value="GP_PDE_dom"/>
</dbReference>
<gene>
    <name evidence="2" type="ORF">SAMN06264849_102260</name>
</gene>
<dbReference type="AlphaFoldDB" id="A0A521BPB7"/>
<dbReference type="EMBL" id="FXTI01000002">
    <property type="protein sequence ID" value="SMO48976.1"/>
    <property type="molecule type" value="Genomic_DNA"/>
</dbReference>
<dbReference type="Pfam" id="PF03009">
    <property type="entry name" value="GDPD"/>
    <property type="match status" value="1"/>
</dbReference>